<dbReference type="PANTHER" id="PTHR46411">
    <property type="entry name" value="FAMILY ATPASE, PUTATIVE-RELATED"/>
    <property type="match status" value="1"/>
</dbReference>
<reference evidence="3 4" key="1">
    <citation type="journal article" date="2014" name="PLoS ONE">
        <title>De novo Genome Assembly of the Fungal Plant Pathogen Pyrenophora semeniperda.</title>
        <authorList>
            <person name="Soliai M.M."/>
            <person name="Meyer S.E."/>
            <person name="Udall J.A."/>
            <person name="Elzinga D.E."/>
            <person name="Hermansen R.A."/>
            <person name="Bodily P.M."/>
            <person name="Hart A.A."/>
            <person name="Coleman C.E."/>
        </authorList>
    </citation>
    <scope>NUCLEOTIDE SEQUENCE [LARGE SCALE GENOMIC DNA]</scope>
    <source>
        <strain evidence="3 4">CCB06</strain>
        <tissue evidence="3">Mycelium</tissue>
    </source>
</reference>
<feature type="region of interest" description="Disordered" evidence="1">
    <location>
        <begin position="383"/>
        <end position="445"/>
    </location>
</feature>
<feature type="domain" description="AAA+ ATPase" evidence="2">
    <location>
        <begin position="549"/>
        <end position="667"/>
    </location>
</feature>
<evidence type="ECO:0000313" key="3">
    <source>
        <dbReference type="EMBL" id="RMZ68508.1"/>
    </source>
</evidence>
<dbReference type="SMART" id="SM00382">
    <property type="entry name" value="AAA"/>
    <property type="match status" value="1"/>
</dbReference>
<dbReference type="Pfam" id="PF22942">
    <property type="entry name" value="DUF7025"/>
    <property type="match status" value="1"/>
</dbReference>
<evidence type="ECO:0000259" key="2">
    <source>
        <dbReference type="SMART" id="SM00382"/>
    </source>
</evidence>
<feature type="compositionally biased region" description="Basic and acidic residues" evidence="1">
    <location>
        <begin position="383"/>
        <end position="420"/>
    </location>
</feature>
<dbReference type="GO" id="GO:0005524">
    <property type="term" value="F:ATP binding"/>
    <property type="evidence" value="ECO:0007669"/>
    <property type="project" value="InterPro"/>
</dbReference>
<protein>
    <submittedName>
        <fullName evidence="3">AAA family ATPase</fullName>
    </submittedName>
</protein>
<evidence type="ECO:0000313" key="4">
    <source>
        <dbReference type="Proteomes" id="UP000265663"/>
    </source>
</evidence>
<dbReference type="AlphaFoldDB" id="A0A3M7M237"/>
<proteinExistence type="predicted"/>
<evidence type="ECO:0000256" key="1">
    <source>
        <dbReference type="SAM" id="MobiDB-lite"/>
    </source>
</evidence>
<accession>A0A3M7M237</accession>
<dbReference type="Pfam" id="PF00004">
    <property type="entry name" value="AAA"/>
    <property type="match status" value="1"/>
</dbReference>
<dbReference type="SUPFAM" id="SSF52540">
    <property type="entry name" value="P-loop containing nucleoside triphosphate hydrolases"/>
    <property type="match status" value="1"/>
</dbReference>
<gene>
    <name evidence="3" type="ORF">GMOD_00008216</name>
</gene>
<dbReference type="OrthoDB" id="10042665at2759"/>
<dbReference type="GO" id="GO:0016887">
    <property type="term" value="F:ATP hydrolysis activity"/>
    <property type="evidence" value="ECO:0007669"/>
    <property type="project" value="InterPro"/>
</dbReference>
<feature type="region of interest" description="Disordered" evidence="1">
    <location>
        <begin position="1"/>
        <end position="43"/>
    </location>
</feature>
<dbReference type="InterPro" id="IPR003593">
    <property type="entry name" value="AAA+_ATPase"/>
</dbReference>
<organism evidence="3 4">
    <name type="scientific">Pyrenophora seminiperda CCB06</name>
    <dbReference type="NCBI Taxonomy" id="1302712"/>
    <lineage>
        <taxon>Eukaryota</taxon>
        <taxon>Fungi</taxon>
        <taxon>Dikarya</taxon>
        <taxon>Ascomycota</taxon>
        <taxon>Pezizomycotina</taxon>
        <taxon>Dothideomycetes</taxon>
        <taxon>Pleosporomycetidae</taxon>
        <taxon>Pleosporales</taxon>
        <taxon>Pleosporineae</taxon>
        <taxon>Pleosporaceae</taxon>
        <taxon>Pyrenophora</taxon>
    </lineage>
</organism>
<dbReference type="PANTHER" id="PTHR46411:SF3">
    <property type="entry name" value="AAA+ ATPASE DOMAIN-CONTAINING PROTEIN"/>
    <property type="match status" value="1"/>
</dbReference>
<sequence>MMCDSPMGDSPTEDQAAAEQLWEEQKRACEREPDSISSDIGYSTNTDENPCARGMKTGLIYLYPGKEDHKGRFLWQKNYPEDVGEPAENAETAGWALVVRKKRAYKDSKEVLNIESISVQSPLLMLLLARIFEGTTVFSANRLSVELGGTFVSLIQRWDKLKQAIAELGSDTQDQRRQKAHAELLMRCLTSEFEELIDDYQDQKSKRCIKYEHLCYLFEPGATMYSKGERYDQDAAMTLDGASYRQDDDSCFWVTSKFVAWDGVRFGTVAMTHSIAKYSGVQDITTLPVYPLEFHPASDAIRGQLIDRGAKAEALTGLNYKAYRGIGAILMDGKKVKYNVRGRIVIDTYGFNRFNLGNMSIDVVPFPFPQTEPIQAGNIFDKESKENSAEQSKENPAEQSKENPAEESKENPAEQSKENPAEESNEIPAEESNEIPAEESNEILGDMNDKMSVDSSYESSEWYSQFSGDDTPLTTEQKLICSPWLQGYSLEDKLWLNFVISGVEDIKWQDSAFDNLVLPNDQKKQILGVTIAQRESRNDFDDFIVGKGQGMAILLTGPPGVGKTLTAESVAEKMKVPLYRISAKDLSLDVETKLQEITETCTRWNAIILLDNVDVFPKDESNKLASTLLRVLEYFEGTMFLTMNSLQALDPLFRSRIHISIEYTSFTIETRKKVWLNILNFSSQKHNITENQLIQLADKDLDGRQIKNIIKMARQSTFGLTLTYRDITNTLEATQYLYNETLASKCPISALYG</sequence>
<feature type="compositionally biased region" description="Acidic residues" evidence="1">
    <location>
        <begin position="421"/>
        <end position="441"/>
    </location>
</feature>
<name>A0A3M7M237_9PLEO</name>
<feature type="compositionally biased region" description="Basic and acidic residues" evidence="1">
    <location>
        <begin position="23"/>
        <end position="34"/>
    </location>
</feature>
<dbReference type="InterPro" id="IPR054289">
    <property type="entry name" value="DUF7025"/>
</dbReference>
<keyword evidence="4" id="KW-1185">Reference proteome</keyword>
<dbReference type="Proteomes" id="UP000265663">
    <property type="component" value="Unassembled WGS sequence"/>
</dbReference>
<dbReference type="Gene3D" id="3.40.50.300">
    <property type="entry name" value="P-loop containing nucleotide triphosphate hydrolases"/>
    <property type="match status" value="1"/>
</dbReference>
<dbReference type="InterPro" id="IPR027417">
    <property type="entry name" value="P-loop_NTPase"/>
</dbReference>
<dbReference type="InterPro" id="IPR003959">
    <property type="entry name" value="ATPase_AAA_core"/>
</dbReference>
<dbReference type="EMBL" id="KE747816">
    <property type="protein sequence ID" value="RMZ68508.1"/>
    <property type="molecule type" value="Genomic_DNA"/>
</dbReference>